<evidence type="ECO:0000256" key="6">
    <source>
        <dbReference type="ARBA" id="ARBA00049033"/>
    </source>
</evidence>
<evidence type="ECO:0000256" key="5">
    <source>
        <dbReference type="ARBA" id="ARBA00022840"/>
    </source>
</evidence>
<dbReference type="KEGG" id="lri:NCTC12151_01890"/>
<dbReference type="PROSITE" id="PS00722">
    <property type="entry name" value="FTHFS_2"/>
    <property type="match status" value="1"/>
</dbReference>
<comment type="pathway">
    <text evidence="1 8">One-carbon metabolism; tetrahydrofolate interconversion.</text>
</comment>
<protein>
    <recommendedName>
        <fullName evidence="8">Formate--tetrahydrofolate ligase</fullName>
        <ecNumber evidence="8">6.3.4.3</ecNumber>
    </recommendedName>
    <alternativeName>
        <fullName evidence="8">Formyltetrahydrofolate synthetase</fullName>
        <shortName evidence="8">FHS</shortName>
        <shortName evidence="8">FTHFS</shortName>
    </alternativeName>
</protein>
<dbReference type="Gene3D" id="3.30.1510.10">
    <property type="entry name" value="Domain 2, N(10)-formyltetrahydrofolate synthetase"/>
    <property type="match status" value="1"/>
</dbReference>
<evidence type="ECO:0000256" key="1">
    <source>
        <dbReference type="ARBA" id="ARBA00004777"/>
    </source>
</evidence>
<sequence length="568" mass="60006">MASKPSLQPISDIALRYGISAEHLISYGSDAAKVSLALLNSRPTKGKLILVSSITPTPLGEGKTVTTIGLSQGLNAIGRDAIACIRQPSLGPVFGVKGGAAGGGNSQVFPMEKLNLHLTGDIHAITAAHNLAAAALDARLYHEQRLGDAFTEQTGLPRLNIDVNHILWKRVVDHNDRALRHIEVGVGGGVNGVERSDGYDITAASELMAILALSENLQDMRQRIGRVILAHNTQGMPITAEALEVAGAMTVLMKDAIQPTLMQTGENTPVLIHAGPFANIAHGNSSVIADRIALQFADYVVTEAGFGSDMGMEKFFNIKYRQSGIKPSCVVLVATLRSLKANSGKYDIKPGQPLPPEIAESNVELLALGCKNLGWHINNAKRYGLPVVIAINRFPTDSVQELDYLREFALSCGAAGVEISKAFAEGGQGTAELARAVVAASQNADDVNLLYPNEASLREKLQALVNTYGADDLNLTAQAEAELAELEKQGFGHLPLCIAKTPLSISADPSLKNVPTGFSVTISSLRVSAGAGFIRAYAGNIMTMPGLGTLPAYRNIDINDAGETVGLS</sequence>
<keyword evidence="3 8" id="KW-0436">Ligase</keyword>
<organism evidence="9 10">
    <name type="scientific">Leminorella richardii</name>
    <dbReference type="NCBI Taxonomy" id="158841"/>
    <lineage>
        <taxon>Bacteria</taxon>
        <taxon>Pseudomonadati</taxon>
        <taxon>Pseudomonadota</taxon>
        <taxon>Gammaproteobacteria</taxon>
        <taxon>Enterobacterales</taxon>
        <taxon>Budviciaceae</taxon>
        <taxon>Leminorella</taxon>
    </lineage>
</organism>
<dbReference type="AlphaFoldDB" id="A0A2X4XM59"/>
<dbReference type="SUPFAM" id="SSF52540">
    <property type="entry name" value="P-loop containing nucleoside triphosphate hydrolases"/>
    <property type="match status" value="1"/>
</dbReference>
<keyword evidence="10" id="KW-1185">Reference proteome</keyword>
<evidence type="ECO:0000313" key="9">
    <source>
        <dbReference type="EMBL" id="SQI41015.1"/>
    </source>
</evidence>
<evidence type="ECO:0000256" key="8">
    <source>
        <dbReference type="HAMAP-Rule" id="MF_01543"/>
    </source>
</evidence>
<dbReference type="FunFam" id="3.30.1510.10:FF:000001">
    <property type="entry name" value="Formate--tetrahydrofolate ligase"/>
    <property type="match status" value="1"/>
</dbReference>
<dbReference type="HAMAP" id="MF_01543">
    <property type="entry name" value="FTHFS"/>
    <property type="match status" value="1"/>
</dbReference>
<dbReference type="NCBIfam" id="NF010031">
    <property type="entry name" value="PRK13506.1"/>
    <property type="match status" value="1"/>
</dbReference>
<gene>
    <name evidence="8 9" type="primary">fhs</name>
    <name evidence="9" type="ORF">NCTC12151_01890</name>
</gene>
<dbReference type="GO" id="GO:0035999">
    <property type="term" value="P:tetrahydrofolate interconversion"/>
    <property type="evidence" value="ECO:0007669"/>
    <property type="project" value="UniProtKB-UniRule"/>
</dbReference>
<evidence type="ECO:0000256" key="2">
    <source>
        <dbReference type="ARBA" id="ARBA00022563"/>
    </source>
</evidence>
<dbReference type="EMBL" id="LS483470">
    <property type="protein sequence ID" value="SQI41015.1"/>
    <property type="molecule type" value="Genomic_DNA"/>
</dbReference>
<comment type="catalytic activity">
    <reaction evidence="6 8">
        <text>(6S)-5,6,7,8-tetrahydrofolate + formate + ATP = (6R)-10-formyltetrahydrofolate + ADP + phosphate</text>
        <dbReference type="Rhea" id="RHEA:20221"/>
        <dbReference type="ChEBI" id="CHEBI:15740"/>
        <dbReference type="ChEBI" id="CHEBI:30616"/>
        <dbReference type="ChEBI" id="CHEBI:43474"/>
        <dbReference type="ChEBI" id="CHEBI:57453"/>
        <dbReference type="ChEBI" id="CHEBI:195366"/>
        <dbReference type="ChEBI" id="CHEBI:456216"/>
        <dbReference type="EC" id="6.3.4.3"/>
    </reaction>
</comment>
<dbReference type="InterPro" id="IPR000559">
    <property type="entry name" value="Formate_THF_ligase"/>
</dbReference>
<dbReference type="Gene3D" id="3.10.410.10">
    <property type="entry name" value="Formyltetrahydrofolate synthetase, domain 3"/>
    <property type="match status" value="1"/>
</dbReference>
<feature type="binding site" evidence="8">
    <location>
        <begin position="57"/>
        <end position="64"/>
    </location>
    <ligand>
        <name>ATP</name>
        <dbReference type="ChEBI" id="CHEBI:30616"/>
    </ligand>
</feature>
<dbReference type="NCBIfam" id="NF010030">
    <property type="entry name" value="PRK13505.1"/>
    <property type="match status" value="1"/>
</dbReference>
<keyword evidence="5 8" id="KW-0067">ATP-binding</keyword>
<dbReference type="GO" id="GO:0004329">
    <property type="term" value="F:formate-tetrahydrofolate ligase activity"/>
    <property type="evidence" value="ECO:0007669"/>
    <property type="project" value="UniProtKB-UniRule"/>
</dbReference>
<evidence type="ECO:0000256" key="4">
    <source>
        <dbReference type="ARBA" id="ARBA00022741"/>
    </source>
</evidence>
<dbReference type="UniPathway" id="UPA00193"/>
<dbReference type="Pfam" id="PF01268">
    <property type="entry name" value="FTHFS"/>
    <property type="match status" value="1"/>
</dbReference>
<evidence type="ECO:0000256" key="3">
    <source>
        <dbReference type="ARBA" id="ARBA00022598"/>
    </source>
</evidence>
<comment type="similarity">
    <text evidence="7 8">Belongs to the formate--tetrahydrofolate ligase family.</text>
</comment>
<dbReference type="GO" id="GO:0005524">
    <property type="term" value="F:ATP binding"/>
    <property type="evidence" value="ECO:0007669"/>
    <property type="project" value="UniProtKB-UniRule"/>
</dbReference>
<keyword evidence="4 8" id="KW-0547">Nucleotide-binding</keyword>
<dbReference type="Gene3D" id="3.40.50.300">
    <property type="entry name" value="P-loop containing nucleotide triphosphate hydrolases"/>
    <property type="match status" value="1"/>
</dbReference>
<name>A0A2X4XM59_9GAMM</name>
<dbReference type="EC" id="6.3.4.3" evidence="8"/>
<evidence type="ECO:0000313" key="10">
    <source>
        <dbReference type="Proteomes" id="UP000249005"/>
    </source>
</evidence>
<dbReference type="InterPro" id="IPR020628">
    <property type="entry name" value="Formate_THF_ligase_CS"/>
</dbReference>
<evidence type="ECO:0000256" key="7">
    <source>
        <dbReference type="ARBA" id="ARBA00061363"/>
    </source>
</evidence>
<proteinExistence type="inferred from homology"/>
<keyword evidence="2 8" id="KW-0554">One-carbon metabolism</keyword>
<reference evidence="9 10" key="1">
    <citation type="submission" date="2018-06" db="EMBL/GenBank/DDBJ databases">
        <authorList>
            <consortium name="Pathogen Informatics"/>
            <person name="Doyle S."/>
        </authorList>
    </citation>
    <scope>NUCLEOTIDE SEQUENCE [LARGE SCALE GENOMIC DNA]</scope>
    <source>
        <strain evidence="9 10">NCTC12151</strain>
    </source>
</reference>
<dbReference type="RefSeq" id="WP_111740408.1">
    <property type="nucleotide sequence ID" value="NZ_LR698987.1"/>
</dbReference>
<accession>A0A2X4XM59</accession>
<dbReference type="Proteomes" id="UP000249005">
    <property type="component" value="Chromosome 1"/>
</dbReference>
<dbReference type="OrthoDB" id="9761733at2"/>
<dbReference type="InterPro" id="IPR027417">
    <property type="entry name" value="P-loop_NTPase"/>
</dbReference>